<evidence type="ECO:0000313" key="1">
    <source>
        <dbReference type="EMBL" id="MFI5681044.1"/>
    </source>
</evidence>
<dbReference type="RefSeq" id="WP_398661430.1">
    <property type="nucleotide sequence ID" value="NZ_JBITDC010000025.1"/>
</dbReference>
<keyword evidence="2" id="KW-1185">Reference proteome</keyword>
<reference evidence="1 2" key="1">
    <citation type="submission" date="2024-10" db="EMBL/GenBank/DDBJ databases">
        <title>The Natural Products Discovery Center: Release of the First 8490 Sequenced Strains for Exploring Actinobacteria Biosynthetic Diversity.</title>
        <authorList>
            <person name="Kalkreuter E."/>
            <person name="Kautsar S.A."/>
            <person name="Yang D."/>
            <person name="Bader C.D."/>
            <person name="Teijaro C.N."/>
            <person name="Fluegel L."/>
            <person name="Davis C.M."/>
            <person name="Simpson J.R."/>
            <person name="Lauterbach L."/>
            <person name="Steele A.D."/>
            <person name="Gui C."/>
            <person name="Meng S."/>
            <person name="Li G."/>
            <person name="Viehrig K."/>
            <person name="Ye F."/>
            <person name="Su P."/>
            <person name="Kiefer A.F."/>
            <person name="Nichols A."/>
            <person name="Cepeda A.J."/>
            <person name="Yan W."/>
            <person name="Fan B."/>
            <person name="Jiang Y."/>
            <person name="Adhikari A."/>
            <person name="Zheng C.-J."/>
            <person name="Schuster L."/>
            <person name="Cowan T.M."/>
            <person name="Smanski M.J."/>
            <person name="Chevrette M.G."/>
            <person name="De Carvalho L.P.S."/>
            <person name="Shen B."/>
        </authorList>
    </citation>
    <scope>NUCLEOTIDE SEQUENCE [LARGE SCALE GENOMIC DNA]</scope>
    <source>
        <strain evidence="1 2">NPDC051599</strain>
    </source>
</reference>
<name>A0ABW7YF63_STRCE</name>
<dbReference type="EMBL" id="JBITDC010000025">
    <property type="protein sequence ID" value="MFI5681044.1"/>
    <property type="molecule type" value="Genomic_DNA"/>
</dbReference>
<evidence type="ECO:0000313" key="2">
    <source>
        <dbReference type="Proteomes" id="UP001612415"/>
    </source>
</evidence>
<proteinExistence type="predicted"/>
<sequence>MDGPYQVAAFAPAAATVGDRVGWGGAHSAVVCAVLWLRAVGVAPTG</sequence>
<dbReference type="Proteomes" id="UP001612415">
    <property type="component" value="Unassembled WGS sequence"/>
</dbReference>
<organism evidence="1 2">
    <name type="scientific">Streptomyces cellulosae</name>
    <dbReference type="NCBI Taxonomy" id="1968"/>
    <lineage>
        <taxon>Bacteria</taxon>
        <taxon>Bacillati</taxon>
        <taxon>Actinomycetota</taxon>
        <taxon>Actinomycetes</taxon>
        <taxon>Kitasatosporales</taxon>
        <taxon>Streptomycetaceae</taxon>
        <taxon>Streptomyces</taxon>
    </lineage>
</organism>
<protein>
    <submittedName>
        <fullName evidence="1">Uncharacterized protein</fullName>
    </submittedName>
</protein>
<gene>
    <name evidence="1" type="ORF">ACIA8P_41660</name>
</gene>
<accession>A0ABW7YF63</accession>
<comment type="caution">
    <text evidence="1">The sequence shown here is derived from an EMBL/GenBank/DDBJ whole genome shotgun (WGS) entry which is preliminary data.</text>
</comment>